<keyword evidence="4" id="KW-0663">Pyridoxal phosphate</keyword>
<dbReference type="Pfam" id="PF00266">
    <property type="entry name" value="Aminotran_5"/>
    <property type="match status" value="1"/>
</dbReference>
<keyword evidence="3" id="KW-0808">Transferase</keyword>
<dbReference type="EMBL" id="KV454427">
    <property type="protein sequence ID" value="ODQ81930.1"/>
    <property type="molecule type" value="Genomic_DNA"/>
</dbReference>
<dbReference type="InterPro" id="IPR015422">
    <property type="entry name" value="PyrdxlP-dep_Trfase_small"/>
</dbReference>
<dbReference type="Gene3D" id="3.40.640.10">
    <property type="entry name" value="Type I PLP-dependent aspartate aminotransferase-like (Major domain)"/>
    <property type="match status" value="1"/>
</dbReference>
<dbReference type="GO" id="GO:0004760">
    <property type="term" value="F:L-serine-pyruvate transaminase activity"/>
    <property type="evidence" value="ECO:0007669"/>
    <property type="project" value="TreeGrafter"/>
</dbReference>
<dbReference type="Gene3D" id="3.90.1150.10">
    <property type="entry name" value="Aspartate Aminotransferase, domain 1"/>
    <property type="match status" value="1"/>
</dbReference>
<dbReference type="PANTHER" id="PTHR21152:SF24">
    <property type="entry name" value="ALANINE--GLYOXYLATE AMINOTRANSFERASE 1"/>
    <property type="match status" value="1"/>
</dbReference>
<organism evidence="6 7">
    <name type="scientific">Babjeviella inositovora NRRL Y-12698</name>
    <dbReference type="NCBI Taxonomy" id="984486"/>
    <lineage>
        <taxon>Eukaryota</taxon>
        <taxon>Fungi</taxon>
        <taxon>Dikarya</taxon>
        <taxon>Ascomycota</taxon>
        <taxon>Saccharomycotina</taxon>
        <taxon>Pichiomycetes</taxon>
        <taxon>Serinales incertae sedis</taxon>
        <taxon>Babjeviella</taxon>
    </lineage>
</organism>
<evidence type="ECO:0000313" key="7">
    <source>
        <dbReference type="Proteomes" id="UP000094336"/>
    </source>
</evidence>
<dbReference type="AlphaFoldDB" id="A0A1E3QW95"/>
<dbReference type="STRING" id="984486.A0A1E3QW95"/>
<evidence type="ECO:0000256" key="4">
    <source>
        <dbReference type="ARBA" id="ARBA00022898"/>
    </source>
</evidence>
<evidence type="ECO:0000256" key="2">
    <source>
        <dbReference type="ARBA" id="ARBA00022576"/>
    </source>
</evidence>
<dbReference type="InterPro" id="IPR015421">
    <property type="entry name" value="PyrdxlP-dep_Trfase_major"/>
</dbReference>
<dbReference type="InterPro" id="IPR015424">
    <property type="entry name" value="PyrdxlP-dep_Trfase"/>
</dbReference>
<dbReference type="PANTHER" id="PTHR21152">
    <property type="entry name" value="AMINOTRANSFERASE CLASS V"/>
    <property type="match status" value="1"/>
</dbReference>
<keyword evidence="7" id="KW-1185">Reference proteome</keyword>
<name>A0A1E3QW95_9ASCO</name>
<evidence type="ECO:0000256" key="1">
    <source>
        <dbReference type="ARBA" id="ARBA00001933"/>
    </source>
</evidence>
<dbReference type="RefSeq" id="XP_018987258.1">
    <property type="nucleotide sequence ID" value="XM_019128089.1"/>
</dbReference>
<evidence type="ECO:0000256" key="3">
    <source>
        <dbReference type="ARBA" id="ARBA00022679"/>
    </source>
</evidence>
<dbReference type="GeneID" id="30145942"/>
<gene>
    <name evidence="6" type="ORF">BABINDRAFT_160155</name>
</gene>
<dbReference type="GO" id="GO:0005777">
    <property type="term" value="C:peroxisome"/>
    <property type="evidence" value="ECO:0007669"/>
    <property type="project" value="TreeGrafter"/>
</dbReference>
<dbReference type="GO" id="GO:0019265">
    <property type="term" value="P:glycine biosynthetic process, by transamination of glyoxylate"/>
    <property type="evidence" value="ECO:0007669"/>
    <property type="project" value="TreeGrafter"/>
</dbReference>
<dbReference type="OrthoDB" id="7403325at2759"/>
<dbReference type="InterPro" id="IPR000192">
    <property type="entry name" value="Aminotrans_V_dom"/>
</dbReference>
<accession>A0A1E3QW95</accession>
<proteinExistence type="predicted"/>
<dbReference type="SUPFAM" id="SSF53383">
    <property type="entry name" value="PLP-dependent transferases"/>
    <property type="match status" value="1"/>
</dbReference>
<dbReference type="GO" id="GO:0008453">
    <property type="term" value="F:alanine-glyoxylate transaminase activity"/>
    <property type="evidence" value="ECO:0007669"/>
    <property type="project" value="TreeGrafter"/>
</dbReference>
<reference evidence="7" key="1">
    <citation type="submission" date="2016-05" db="EMBL/GenBank/DDBJ databases">
        <title>Comparative genomics of biotechnologically important yeasts.</title>
        <authorList>
            <consortium name="DOE Joint Genome Institute"/>
            <person name="Riley R."/>
            <person name="Haridas S."/>
            <person name="Wolfe K.H."/>
            <person name="Lopes M.R."/>
            <person name="Hittinger C.T."/>
            <person name="Goker M."/>
            <person name="Salamov A."/>
            <person name="Wisecaver J."/>
            <person name="Long T.M."/>
            <person name="Aerts A.L."/>
            <person name="Barry K."/>
            <person name="Choi C."/>
            <person name="Clum A."/>
            <person name="Coughlan A.Y."/>
            <person name="Deshpande S."/>
            <person name="Douglass A.P."/>
            <person name="Hanson S.J."/>
            <person name="Klenk H.-P."/>
            <person name="Labutti K."/>
            <person name="Lapidus A."/>
            <person name="Lindquist E."/>
            <person name="Lipzen A."/>
            <person name="Meier-Kolthoff J.P."/>
            <person name="Ohm R.A."/>
            <person name="Otillar R.P."/>
            <person name="Pangilinan J."/>
            <person name="Peng Y."/>
            <person name="Rokas A."/>
            <person name="Rosa C.A."/>
            <person name="Scheuner C."/>
            <person name="Sibirny A.A."/>
            <person name="Slot J.C."/>
            <person name="Stielow J.B."/>
            <person name="Sun H."/>
            <person name="Kurtzman C.P."/>
            <person name="Blackwell M."/>
            <person name="Grigoriev I.V."/>
            <person name="Jeffries T.W."/>
        </authorList>
    </citation>
    <scope>NUCLEOTIDE SEQUENCE [LARGE SCALE GENOMIC DNA]</scope>
    <source>
        <strain evidence="7">NRRL Y-12698</strain>
    </source>
</reference>
<evidence type="ECO:0000259" key="5">
    <source>
        <dbReference type="Pfam" id="PF00266"/>
    </source>
</evidence>
<feature type="domain" description="Aminotransferase class V" evidence="5">
    <location>
        <begin position="126"/>
        <end position="301"/>
    </location>
</feature>
<sequence>MAPSSRNRLAMFGAHLNAQDPTKMVPQFPQMYDHQREDYFINQARSSQLPRICDTPSDRILPEISPTTVSCAPCFNGIAIQNLFATKTNPTTELAGDFQKVLQNARVLFGSTDPKSQPIVIPGSETLGWDIVAGNLANPSDKILTVASPQASEMVSDSLEMHRITVVPVEGRFGSSGILGEVAEKLRESKYDAIIITHVEESTGLRSDIQEIATTVRDVSPNTLVIVDATWSLGVEEIQFDKWGIDFVVSASHTKIGLPVGLNICFASERSVIKMTKEEKRVIHSASMSKWIPRMKAFEAGEHATFPKSSVELVHSLKAALGEIVGEGLDEKTQSTTLSQRVEKYRTTRDFLQDELSGLGFKAVLGPLCAAHVVSYFMVPNGCDIDHFIALMETSGVHIESSASGTSAIKFEHSWNDIKETAYAQEVVDAVREALLIIDTGKL</sequence>
<evidence type="ECO:0000313" key="6">
    <source>
        <dbReference type="EMBL" id="ODQ81930.1"/>
    </source>
</evidence>
<protein>
    <recommendedName>
        <fullName evidence="5">Aminotransferase class V domain-containing protein</fullName>
    </recommendedName>
</protein>
<keyword evidence="2" id="KW-0032">Aminotransferase</keyword>
<comment type="cofactor">
    <cofactor evidence="1">
        <name>pyridoxal 5'-phosphate</name>
        <dbReference type="ChEBI" id="CHEBI:597326"/>
    </cofactor>
</comment>
<dbReference type="Proteomes" id="UP000094336">
    <property type="component" value="Unassembled WGS sequence"/>
</dbReference>